<keyword evidence="3" id="KW-0813">Transport</keyword>
<dbReference type="STRING" id="562970.Btus_1164"/>
<name>D5WXH3_KYRT2</name>
<feature type="transmembrane region" description="Helical" evidence="8">
    <location>
        <begin position="362"/>
        <end position="385"/>
    </location>
</feature>
<sequence length="400" mass="42159">MRFQDFAKSGHLPTLFSSFLYFDASFMIWVLLGALGTFVASDFQLTPGQKGLLVAVPTLAGSGFRIILGWAETKFGGKRTALAGIVVSMIPLLWGWLSAGQVWELYAVGILLGVAGASFAVALPMASRWFPPQYQGLVMGIAGAGNSGTLLATLFGPRLAQSFGWHAVFGFAVIPMIVTFFVVLALAKEASRPGGAGLDKGMYRAALRRRDTWALCALYSLTFGGFVGFSNYLGIFFHDQYGVSKVAAGELQTLVVAAGSFLRPVGGYIADRIGGTRFLIGLFAAGTILCFVASQFLPLAFEVAVFFFLMGCLGMGNGAVFQVVPVRMKELVGVATGMIGAAGGVGGFLLPSILGGLKGVTGTYATGLTVFVLALAVGAGMAAILRVRWRKWGHSLQLQI</sequence>
<dbReference type="InterPro" id="IPR044772">
    <property type="entry name" value="NO3_transporter"/>
</dbReference>
<evidence type="ECO:0000259" key="9">
    <source>
        <dbReference type="PROSITE" id="PS50850"/>
    </source>
</evidence>
<dbReference type="HOGENOM" id="CLU_001265_14_1_9"/>
<accession>D5WXH3</accession>
<dbReference type="Proteomes" id="UP000002368">
    <property type="component" value="Chromosome"/>
</dbReference>
<evidence type="ECO:0000256" key="5">
    <source>
        <dbReference type="ARBA" id="ARBA00022989"/>
    </source>
</evidence>
<dbReference type="InterPro" id="IPR011701">
    <property type="entry name" value="MFS"/>
</dbReference>
<evidence type="ECO:0000256" key="6">
    <source>
        <dbReference type="ARBA" id="ARBA00023063"/>
    </source>
</evidence>
<feature type="transmembrane region" description="Helical" evidence="8">
    <location>
        <begin position="20"/>
        <end position="39"/>
    </location>
</feature>
<dbReference type="PROSITE" id="PS50850">
    <property type="entry name" value="MFS"/>
    <property type="match status" value="1"/>
</dbReference>
<feature type="transmembrane region" description="Helical" evidence="8">
    <location>
        <begin position="105"/>
        <end position="125"/>
    </location>
</feature>
<dbReference type="OrthoDB" id="9773404at2"/>
<reference evidence="10 11" key="1">
    <citation type="journal article" date="2011" name="Stand. Genomic Sci.">
        <title>Complete genome sequence of the thermophilic, hydrogen-oxidizing Bacillus tusciae type strain (T2) and reclassification in the new genus, Kyrpidia gen. nov. as Kyrpidia tusciae comb. nov. and emendation of the family Alicyclobacillaceae da Costa and Rainey, 2010.</title>
        <authorList>
            <person name="Klenk H.P."/>
            <person name="Lapidus A."/>
            <person name="Chertkov O."/>
            <person name="Copeland A."/>
            <person name="Del Rio T.G."/>
            <person name="Nolan M."/>
            <person name="Lucas S."/>
            <person name="Chen F."/>
            <person name="Tice H."/>
            <person name="Cheng J.F."/>
            <person name="Han C."/>
            <person name="Bruce D."/>
            <person name="Goodwin L."/>
            <person name="Pitluck S."/>
            <person name="Pati A."/>
            <person name="Ivanova N."/>
            <person name="Mavromatis K."/>
            <person name="Daum C."/>
            <person name="Chen A."/>
            <person name="Palaniappan K."/>
            <person name="Chang Y.J."/>
            <person name="Land M."/>
            <person name="Hauser L."/>
            <person name="Jeffries C.D."/>
            <person name="Detter J.C."/>
            <person name="Rohde M."/>
            <person name="Abt B."/>
            <person name="Pukall R."/>
            <person name="Goker M."/>
            <person name="Bristow J."/>
            <person name="Markowitz V."/>
            <person name="Hugenholtz P."/>
            <person name="Eisen J.A."/>
        </authorList>
    </citation>
    <scope>NUCLEOTIDE SEQUENCE [LARGE SCALE GENOMIC DNA]</scope>
    <source>
        <strain evidence="10 11">DSM 2912</strain>
    </source>
</reference>
<comment type="similarity">
    <text evidence="2">Belongs to the major facilitator superfamily. Nitrate/nitrite porter (TC 2.A.1.8) family.</text>
</comment>
<dbReference type="Pfam" id="PF07690">
    <property type="entry name" value="MFS_1"/>
    <property type="match status" value="1"/>
</dbReference>
<evidence type="ECO:0000256" key="7">
    <source>
        <dbReference type="ARBA" id="ARBA00023136"/>
    </source>
</evidence>
<keyword evidence="4 8" id="KW-0812">Transmembrane</keyword>
<keyword evidence="7 8" id="KW-0472">Membrane</keyword>
<gene>
    <name evidence="10" type="ordered locus">Btus_1164</name>
</gene>
<evidence type="ECO:0000256" key="3">
    <source>
        <dbReference type="ARBA" id="ARBA00022448"/>
    </source>
</evidence>
<dbReference type="RefSeq" id="WP_013075184.1">
    <property type="nucleotide sequence ID" value="NC_014098.1"/>
</dbReference>
<feature type="transmembrane region" description="Helical" evidence="8">
    <location>
        <begin position="163"/>
        <end position="187"/>
    </location>
</feature>
<dbReference type="Gene3D" id="1.20.1250.20">
    <property type="entry name" value="MFS general substrate transporter like domains"/>
    <property type="match status" value="1"/>
</dbReference>
<dbReference type="GO" id="GO:0015112">
    <property type="term" value="F:nitrate transmembrane transporter activity"/>
    <property type="evidence" value="ECO:0007669"/>
    <property type="project" value="InterPro"/>
</dbReference>
<keyword evidence="6" id="KW-0534">Nitrate assimilation</keyword>
<feature type="transmembrane region" description="Helical" evidence="8">
    <location>
        <begin position="331"/>
        <end position="350"/>
    </location>
</feature>
<feature type="domain" description="Major facilitator superfamily (MFS) profile" evidence="9">
    <location>
        <begin position="13"/>
        <end position="390"/>
    </location>
</feature>
<feature type="transmembrane region" description="Helical" evidence="8">
    <location>
        <begin position="137"/>
        <end position="157"/>
    </location>
</feature>
<dbReference type="EMBL" id="CP002017">
    <property type="protein sequence ID" value="ADG05894.1"/>
    <property type="molecule type" value="Genomic_DNA"/>
</dbReference>
<dbReference type="InterPro" id="IPR020846">
    <property type="entry name" value="MFS_dom"/>
</dbReference>
<evidence type="ECO:0000256" key="4">
    <source>
        <dbReference type="ARBA" id="ARBA00022692"/>
    </source>
</evidence>
<keyword evidence="5 8" id="KW-1133">Transmembrane helix</keyword>
<dbReference type="CDD" id="cd17341">
    <property type="entry name" value="MFS_NRT2_like"/>
    <property type="match status" value="1"/>
</dbReference>
<dbReference type="GO" id="GO:0042128">
    <property type="term" value="P:nitrate assimilation"/>
    <property type="evidence" value="ECO:0007669"/>
    <property type="project" value="UniProtKB-KW"/>
</dbReference>
<dbReference type="eggNOG" id="COG2223">
    <property type="taxonomic scope" value="Bacteria"/>
</dbReference>
<feature type="transmembrane region" description="Helical" evidence="8">
    <location>
        <begin position="80"/>
        <end position="99"/>
    </location>
</feature>
<dbReference type="KEGG" id="bts:Btus_1164"/>
<evidence type="ECO:0000256" key="1">
    <source>
        <dbReference type="ARBA" id="ARBA00004651"/>
    </source>
</evidence>
<feature type="transmembrane region" description="Helical" evidence="8">
    <location>
        <begin position="278"/>
        <end position="297"/>
    </location>
</feature>
<organism evidence="10 11">
    <name type="scientific">Kyrpidia tusciae (strain DSM 2912 / NBRC 15312 / T2)</name>
    <name type="common">Bacillus tusciae</name>
    <dbReference type="NCBI Taxonomy" id="562970"/>
    <lineage>
        <taxon>Bacteria</taxon>
        <taxon>Bacillati</taxon>
        <taxon>Bacillota</taxon>
        <taxon>Bacilli</taxon>
        <taxon>Bacillales</taxon>
        <taxon>Alicyclobacillaceae</taxon>
        <taxon>Kyrpidia</taxon>
    </lineage>
</organism>
<dbReference type="AlphaFoldDB" id="D5WXH3"/>
<comment type="subcellular location">
    <subcellularLocation>
        <location evidence="1">Cell membrane</location>
        <topology evidence="1">Multi-pass membrane protein</topology>
    </subcellularLocation>
</comment>
<proteinExistence type="inferred from homology"/>
<feature type="transmembrane region" description="Helical" evidence="8">
    <location>
        <begin position="51"/>
        <end position="68"/>
    </location>
</feature>
<evidence type="ECO:0000256" key="2">
    <source>
        <dbReference type="ARBA" id="ARBA00008432"/>
    </source>
</evidence>
<evidence type="ECO:0000256" key="8">
    <source>
        <dbReference type="SAM" id="Phobius"/>
    </source>
</evidence>
<protein>
    <submittedName>
        <fullName evidence="10">Major facilitator superfamily MFS_1</fullName>
    </submittedName>
</protein>
<dbReference type="InterPro" id="IPR036259">
    <property type="entry name" value="MFS_trans_sf"/>
</dbReference>
<feature type="transmembrane region" description="Helical" evidence="8">
    <location>
        <begin position="303"/>
        <end position="324"/>
    </location>
</feature>
<evidence type="ECO:0000313" key="10">
    <source>
        <dbReference type="EMBL" id="ADG05894.1"/>
    </source>
</evidence>
<keyword evidence="11" id="KW-1185">Reference proteome</keyword>
<dbReference type="SUPFAM" id="SSF103473">
    <property type="entry name" value="MFS general substrate transporter"/>
    <property type="match status" value="1"/>
</dbReference>
<feature type="transmembrane region" description="Helical" evidence="8">
    <location>
        <begin position="246"/>
        <end position="266"/>
    </location>
</feature>
<evidence type="ECO:0000313" key="11">
    <source>
        <dbReference type="Proteomes" id="UP000002368"/>
    </source>
</evidence>
<dbReference type="GO" id="GO:0005886">
    <property type="term" value="C:plasma membrane"/>
    <property type="evidence" value="ECO:0007669"/>
    <property type="project" value="UniProtKB-SubCell"/>
</dbReference>
<feature type="transmembrane region" description="Helical" evidence="8">
    <location>
        <begin position="212"/>
        <end position="234"/>
    </location>
</feature>
<dbReference type="PANTHER" id="PTHR23515">
    <property type="entry name" value="HIGH-AFFINITY NITRATE TRANSPORTER 2.3"/>
    <property type="match status" value="1"/>
</dbReference>